<organism evidence="3 4">
    <name type="scientific">Candidatus Minimicrobia vallesae</name>
    <dbReference type="NCBI Taxonomy" id="2841264"/>
    <lineage>
        <taxon>Bacteria</taxon>
        <taxon>Candidatus Saccharimonadota</taxon>
        <taxon>Candidatus Saccharimonadota incertae sedis</taxon>
        <taxon>Candidatus Minimicrobia</taxon>
    </lineage>
</organism>
<dbReference type="Pfam" id="PF02012">
    <property type="entry name" value="BNR"/>
    <property type="match status" value="1"/>
</dbReference>
<evidence type="ECO:0000313" key="3">
    <source>
        <dbReference type="EMBL" id="QWQ31233.1"/>
    </source>
</evidence>
<keyword evidence="3" id="KW-0378">Hydrolase</keyword>
<dbReference type="RefSeq" id="WP_232736026.1">
    <property type="nucleotide sequence ID" value="NZ_CP076459.1"/>
</dbReference>
<name>A0A8F1MAV9_9BACT</name>
<dbReference type="InterPro" id="IPR002860">
    <property type="entry name" value="BNR_rpt"/>
</dbReference>
<reference evidence="3" key="1">
    <citation type="submission" date="2021-06" db="EMBL/GenBank/DDBJ databases">
        <title>An adapted protocol for Saccharibacteria cultivation: two new species join this phylum of Candidate Phyla Radiations.</title>
        <authorList>
            <person name="Ibrahim A."/>
            <person name="Maatouk M."/>
            <person name="Raoult D."/>
            <person name="Bittar F."/>
        </authorList>
    </citation>
    <scope>NUCLEOTIDE SEQUENCE</scope>
    <source>
        <strain evidence="3">IHU2</strain>
    </source>
</reference>
<keyword evidence="4" id="KW-1185">Reference proteome</keyword>
<dbReference type="KEGG" id="mvl:KOY49_03535"/>
<dbReference type="Gene3D" id="2.130.10.10">
    <property type="entry name" value="YVTN repeat-like/Quinoprotein amine dehydrogenase"/>
    <property type="match status" value="1"/>
</dbReference>
<keyword evidence="1" id="KW-1133">Transmembrane helix</keyword>
<dbReference type="InterPro" id="IPR015943">
    <property type="entry name" value="WD40/YVTN_repeat-like_dom_sf"/>
</dbReference>
<dbReference type="Proteomes" id="UP000677117">
    <property type="component" value="Chromosome"/>
</dbReference>
<feature type="transmembrane region" description="Helical" evidence="1">
    <location>
        <begin position="517"/>
        <end position="536"/>
    </location>
</feature>
<keyword evidence="2" id="KW-0732">Signal</keyword>
<dbReference type="AlphaFoldDB" id="A0A8F1MAV9"/>
<protein>
    <submittedName>
        <fullName evidence="3">Glycoside hydrolase</fullName>
    </submittedName>
</protein>
<dbReference type="SUPFAM" id="SSF110296">
    <property type="entry name" value="Oligoxyloglucan reducing end-specific cellobiohydrolase"/>
    <property type="match status" value="1"/>
</dbReference>
<feature type="signal peptide" evidence="2">
    <location>
        <begin position="1"/>
        <end position="34"/>
    </location>
</feature>
<keyword evidence="1" id="KW-0812">Transmembrane</keyword>
<feature type="chain" id="PRO_5034831038" evidence="2">
    <location>
        <begin position="35"/>
        <end position="540"/>
    </location>
</feature>
<gene>
    <name evidence="3" type="ORF">KOY49_03535</name>
</gene>
<keyword evidence="1" id="KW-0472">Membrane</keyword>
<accession>A0A8F1MAV9</accession>
<evidence type="ECO:0000313" key="4">
    <source>
        <dbReference type="Proteomes" id="UP000677117"/>
    </source>
</evidence>
<sequence length="540" mass="56385">MSSRKKRKIYGGISIFFAVSVVSLAAMFAPFAKAEAAYSWKDITIPGGKVKESRISSDGSKLIVLQEGATFNDRKLLVSTDGGANWSSSAAPEGAINLLTNTDGSKLVVQGKYGQNNIHVSTDGGNSWTTPAAPVESDASLRMSPDGSTLTKCRYGGPLYVSRDNGQTWEQKGNECPSAVFNGGRMMLTTYGDLKQSTDYGATWEIVKDGAHFGAAFSANGASIFDGKKVSVDGGTNWSSISPIPGHEVSSNDVSRIGISNDGKRLFVTLEPDSYYPSWAPVASSVDGGKTWQQWGSEKFEGGSISMTADGSKIFATANNNIYRLGTLQLTQTKTFDVSTKSAPANTDNAVAKSTIAAKSLRCYDIVASSVKSLSADGITPTEARIKILGGLSFNINCTQASASSDITVSLASQYDVSKVRVYKKDSATANLQDITSQAVIKNETIAGKTVTTVSYKVVDGANNDDDHTANSVITDPVYFGVVNDPASPATPAGAASNPAGITPKGGKSGGLANTGASVWAIGGLAIVVIAGGIVLKRYI</sequence>
<dbReference type="GO" id="GO:0016787">
    <property type="term" value="F:hydrolase activity"/>
    <property type="evidence" value="ECO:0007669"/>
    <property type="project" value="UniProtKB-KW"/>
</dbReference>
<dbReference type="CDD" id="cd15482">
    <property type="entry name" value="Sialidase_non-viral"/>
    <property type="match status" value="1"/>
</dbReference>
<evidence type="ECO:0000256" key="2">
    <source>
        <dbReference type="SAM" id="SignalP"/>
    </source>
</evidence>
<dbReference type="EMBL" id="CP076459">
    <property type="protein sequence ID" value="QWQ31233.1"/>
    <property type="molecule type" value="Genomic_DNA"/>
</dbReference>
<evidence type="ECO:0000256" key="1">
    <source>
        <dbReference type="SAM" id="Phobius"/>
    </source>
</evidence>
<proteinExistence type="predicted"/>
<dbReference type="InterPro" id="IPR053784">
    <property type="entry name" value="Choice_anch_U_dom"/>
</dbReference>
<dbReference type="NCBIfam" id="NF041766">
    <property type="entry name" value="choice_anch_U"/>
    <property type="match status" value="1"/>
</dbReference>